<feature type="transmembrane region" description="Helical" evidence="1">
    <location>
        <begin position="45"/>
        <end position="61"/>
    </location>
</feature>
<keyword evidence="2" id="KW-1185">Reference proteome</keyword>
<dbReference type="AlphaFoldDB" id="A0A1I7SZW4"/>
<organism evidence="2 3">
    <name type="scientific">Caenorhabditis tropicalis</name>
    <dbReference type="NCBI Taxonomy" id="1561998"/>
    <lineage>
        <taxon>Eukaryota</taxon>
        <taxon>Metazoa</taxon>
        <taxon>Ecdysozoa</taxon>
        <taxon>Nematoda</taxon>
        <taxon>Chromadorea</taxon>
        <taxon>Rhabditida</taxon>
        <taxon>Rhabditina</taxon>
        <taxon>Rhabditomorpha</taxon>
        <taxon>Rhabditoidea</taxon>
        <taxon>Rhabditidae</taxon>
        <taxon>Peloderinae</taxon>
        <taxon>Caenorhabditis</taxon>
    </lineage>
</organism>
<feature type="transmembrane region" description="Helical" evidence="1">
    <location>
        <begin position="174"/>
        <end position="193"/>
    </location>
</feature>
<reference evidence="3" key="1">
    <citation type="submission" date="2016-11" db="UniProtKB">
        <authorList>
            <consortium name="WormBaseParasite"/>
        </authorList>
    </citation>
    <scope>IDENTIFICATION</scope>
</reference>
<evidence type="ECO:0000313" key="3">
    <source>
        <dbReference type="WBParaSite" id="Csp11.Scaffold412.g1104.t1"/>
    </source>
</evidence>
<proteinExistence type="predicted"/>
<keyword evidence="1" id="KW-0812">Transmembrane</keyword>
<evidence type="ECO:0000256" key="1">
    <source>
        <dbReference type="SAM" id="Phobius"/>
    </source>
</evidence>
<name>A0A1I7SZW4_9PELO</name>
<feature type="transmembrane region" description="Helical" evidence="1">
    <location>
        <begin position="6"/>
        <end position="25"/>
    </location>
</feature>
<keyword evidence="1" id="KW-0472">Membrane</keyword>
<protein>
    <submittedName>
        <fullName evidence="3">Transmembrane protein</fullName>
    </submittedName>
</protein>
<feature type="transmembrane region" description="Helical" evidence="1">
    <location>
        <begin position="213"/>
        <end position="232"/>
    </location>
</feature>
<accession>A0A1I7SZW4</accession>
<dbReference type="Proteomes" id="UP000095282">
    <property type="component" value="Unplaced"/>
</dbReference>
<evidence type="ECO:0000313" key="2">
    <source>
        <dbReference type="Proteomes" id="UP000095282"/>
    </source>
</evidence>
<sequence length="301" mass="34308">MGLVNWALTFDAIFAAVSGVALYLFPDKFGDFCFQKETDGVHWHLIRCIGGQIFASCLVSVKFRNSSHTSQSVLHFIRLIPSILILMLVFQIQSVTPTLVEPNVMNFIVYEFVTKKLPDTQVLQISYGLNNRSSCYTFVRRWVENWLKHFLAIPNSSEIILGTKLAAGNRFGNFLYQLDALASICIGTCWMTFPKWLLHRQVLVNLDESHEFLGRVMGANFIASYIVATHVLHWESQQDRNVAVDGRVICCISILVAQFWSQKYPSWSGNHWVGIGLFSTWTVISVIYRICLTISRKGKKE</sequence>
<dbReference type="eggNOG" id="ENOG502S0U2">
    <property type="taxonomic scope" value="Eukaryota"/>
</dbReference>
<feature type="transmembrane region" description="Helical" evidence="1">
    <location>
        <begin position="73"/>
        <end position="90"/>
    </location>
</feature>
<dbReference type="WBParaSite" id="Csp11.Scaffold412.g1104.t1">
    <property type="protein sequence ID" value="Csp11.Scaffold412.g1104.t1"/>
    <property type="gene ID" value="Csp11.Scaffold412.g1104"/>
</dbReference>
<keyword evidence="1" id="KW-1133">Transmembrane helix</keyword>
<feature type="transmembrane region" description="Helical" evidence="1">
    <location>
        <begin position="272"/>
        <end position="292"/>
    </location>
</feature>